<evidence type="ECO:0000259" key="4">
    <source>
        <dbReference type="Pfam" id="PF01345"/>
    </source>
</evidence>
<sequence length="1450" mass="148058">MTAANGNYLFTGLLAGSYMVDVVNGTVPANYQLTTNNDPKPVALAGGEDYLQADFGYEPVSSISGYVYKDAGDDGVWDGTAAGIAGVSLTLTGYDDLGNYVVLNTTTDSDGHYSFTGLRPSDPNLGYTVTEAQPAGYFDGKDTAGSTGGDASVDDVISSIVLPAGVDSINNDFGELPPARISGYVYKDAGNDGVWDGTGAGISGVKLTLTGTNDLGQAVLLEVFSGVDGHYDFVNLRPGTYVVTETQPIGYLDGKDTAGTASSGSTAGSVTGNDVISGITLVAGGSVATNNFGEIVPGGLSGFRYVDLNNNGTRQTPSVETPIQSVTLTLTGTNDLGAITPLTTTSNVNGFYSFGNLRPGTYVVTETQPTAYKDGQDTEDNVTPILGSDATDVITGINVVSGAINPNNNFGELLPATVSGFVYLDANDNGSRAGPPNEPGISGVTVTLTGTDDLGNAVSLTTTTDANGAYSFTGLRPSSPTGYLVTESQPANYVDGKDTAGSTPGSVAGNDVISGIVVGAGGSSANNNFGELLPVSVSGFVYVDSDNDGVKDGGEAGISGVTVTLTGNNDLGIAVSVTATTDSTGAYSFTGLRPSSLFGYTVTETQPAGYLDGKDTAGSTPGSVAGNEVISNIVLLTGGSSSTNNNFGELLGGDVSITKTDGLTTVSPGQTITYTIVASNAGPSAATNALVSDTMPSNLTNVHWTSVATGGASANQLIGTGNINDTVNLVAGSSITYTVTGTLAETVANFATAGTINTSLTQNITVNGVRADAYHNVGGTSYQTTNTVLWERNDDPSDHGIGVVSNGETGSAGGDVNEISHQLNNDVIRLTKADGQQWSSLWVSSLDVNGSGSAETGTFYWSNAATPNLNTLSTKSTFQYGDFGNSVEEGNVLALHPSNFDATAKYLFFVAGPNPAGDNNDYLLWKAATIPTTLTNTATVTGPTGFPDSNPNNNSATDTDVIQKASIGDFVWCDTNGDGLQTVGELGVSGVTVELLNSSNAVVATTTTNSSGSYSFANLDPGDYKVHVVKPAGYQSFTTANQVGSDALDSDVDTTTGITAVTTLVAGENDTSWDAGFKPNVATSITYDFSGSDSATTGSNGNTATHTVSGVSVTANAWSRAQDTGQTWNAAHLGSYGSGNGVTDTSENGSSPNHAVDNSGRDNFVVYRFSEPVTVDKISLGYVDTDSDISVWIGNTTDPVTSMSNAVLASMSVINEENLGGSSTRTADINSGNVSGNTVIVAAKLGNSNDFFKIETMQVKVGVLVTPIAIDLNGNGLDTVALAGSTGKFDLFGNGSEVKSGWLSKDDGFLAIDANHNGKIDGINELFGGNNAGEGFAELIAFDSNGDLVVSASDAHFLDLSVWRDSNGNHKTDAGELMNLTQASVVSLSVDYDSANTFWDAQGNQHLEHSTATLADGHVVDMTDINFAVAANTAATAAAPSALSAGFAFA</sequence>
<keyword evidence="3" id="KW-0732">Signal</keyword>
<dbReference type="InterPro" id="IPR047589">
    <property type="entry name" value="DUF11_rpt"/>
</dbReference>
<evidence type="ECO:0000256" key="2">
    <source>
        <dbReference type="ARBA" id="ARBA00022525"/>
    </source>
</evidence>
<dbReference type="SUPFAM" id="SSF117074">
    <property type="entry name" value="Hypothetical protein PA1324"/>
    <property type="match status" value="6"/>
</dbReference>
<keyword evidence="2" id="KW-0964">Secreted</keyword>
<accession>A0A935TBZ6</accession>
<proteinExistence type="predicted"/>
<feature type="domain" description="SD-repeat containing protein B" evidence="5">
    <location>
        <begin position="181"/>
        <end position="283"/>
    </location>
</feature>
<feature type="domain" description="SD-repeat containing protein B" evidence="5">
    <location>
        <begin position="418"/>
        <end position="503"/>
    </location>
</feature>
<gene>
    <name evidence="6" type="ORF">IPK02_12055</name>
</gene>
<feature type="domain" description="SD-repeat containing protein B" evidence="5">
    <location>
        <begin position="537"/>
        <end position="622"/>
    </location>
</feature>
<evidence type="ECO:0000259" key="5">
    <source>
        <dbReference type="Pfam" id="PF17210"/>
    </source>
</evidence>
<dbReference type="PANTHER" id="PTHR23303">
    <property type="entry name" value="CARBOXYPEPTIDASE REGULATORY REGION-CONTAINING"/>
    <property type="match status" value="1"/>
</dbReference>
<keyword evidence="6" id="KW-0645">Protease</keyword>
<dbReference type="InterPro" id="IPR013783">
    <property type="entry name" value="Ig-like_fold"/>
</dbReference>
<dbReference type="Proteomes" id="UP000706151">
    <property type="component" value="Unassembled WGS sequence"/>
</dbReference>
<dbReference type="Pfam" id="PF01345">
    <property type="entry name" value="DUF11"/>
    <property type="match status" value="1"/>
</dbReference>
<feature type="domain" description="SD-repeat containing protein B" evidence="5">
    <location>
        <begin position="965"/>
        <end position="1077"/>
    </location>
</feature>
<evidence type="ECO:0000256" key="1">
    <source>
        <dbReference type="ARBA" id="ARBA00004613"/>
    </source>
</evidence>
<keyword evidence="6" id="KW-0378">Hydrolase</keyword>
<dbReference type="NCBIfam" id="TIGR01451">
    <property type="entry name" value="B_ant_repeat"/>
    <property type="match status" value="1"/>
</dbReference>
<feature type="domain" description="DUF11" evidence="4">
    <location>
        <begin position="654"/>
        <end position="755"/>
    </location>
</feature>
<dbReference type="Pfam" id="PF17210">
    <property type="entry name" value="SdrD_B"/>
    <property type="match status" value="6"/>
</dbReference>
<dbReference type="InterPro" id="IPR001434">
    <property type="entry name" value="OmcB-like_DUF11"/>
</dbReference>
<organism evidence="6 7">
    <name type="scientific">Candidatus Accumulibacter affinis</name>
    <dbReference type="NCBI Taxonomy" id="2954384"/>
    <lineage>
        <taxon>Bacteria</taxon>
        <taxon>Pseudomonadati</taxon>
        <taxon>Pseudomonadota</taxon>
        <taxon>Betaproteobacteria</taxon>
        <taxon>Candidatus Accumulibacter</taxon>
    </lineage>
</organism>
<protein>
    <submittedName>
        <fullName evidence="6">Carboxypeptidase regulatory-like domain-containing protein</fullName>
    </submittedName>
</protein>
<evidence type="ECO:0000256" key="3">
    <source>
        <dbReference type="ARBA" id="ARBA00022729"/>
    </source>
</evidence>
<dbReference type="Gene3D" id="2.60.40.10">
    <property type="entry name" value="Immunoglobulins"/>
    <property type="match status" value="7"/>
</dbReference>
<reference evidence="6 7" key="1">
    <citation type="submission" date="2020-10" db="EMBL/GenBank/DDBJ databases">
        <title>Connecting structure to function with the recovery of over 1000 high-quality activated sludge metagenome-assembled genomes encoding full-length rRNA genes using long-read sequencing.</title>
        <authorList>
            <person name="Singleton C.M."/>
            <person name="Petriglieri F."/>
            <person name="Kristensen J.M."/>
            <person name="Kirkegaard R.H."/>
            <person name="Michaelsen T.Y."/>
            <person name="Andersen M.H."/>
            <person name="Karst S.M."/>
            <person name="Dueholm M.S."/>
            <person name="Nielsen P.H."/>
            <person name="Albertsen M."/>
        </authorList>
    </citation>
    <scope>NUCLEOTIDE SEQUENCE [LARGE SCALE GENOMIC DNA]</scope>
    <source>
        <strain evidence="6">Fred_18-Q3-R57-64_BAT3C.720</strain>
    </source>
</reference>
<keyword evidence="6" id="KW-0121">Carboxypeptidase</keyword>
<dbReference type="GO" id="GO:0004180">
    <property type="term" value="F:carboxypeptidase activity"/>
    <property type="evidence" value="ECO:0007669"/>
    <property type="project" value="UniProtKB-KW"/>
</dbReference>
<dbReference type="InterPro" id="IPR033764">
    <property type="entry name" value="Sdr_B"/>
</dbReference>
<dbReference type="InterPro" id="IPR051417">
    <property type="entry name" value="SDr/BOS_complex"/>
</dbReference>
<dbReference type="PANTHER" id="PTHR23303:SF15">
    <property type="entry name" value="COLOSSIN-A"/>
    <property type="match status" value="1"/>
</dbReference>
<dbReference type="GO" id="GO:0005576">
    <property type="term" value="C:extracellular region"/>
    <property type="evidence" value="ECO:0007669"/>
    <property type="project" value="UniProtKB-SubCell"/>
</dbReference>
<comment type="caution">
    <text evidence="6">The sequence shown here is derived from an EMBL/GenBank/DDBJ whole genome shotgun (WGS) entry which is preliminary data.</text>
</comment>
<feature type="domain" description="SD-repeat containing protein B" evidence="5">
    <location>
        <begin position="62"/>
        <end position="166"/>
    </location>
</feature>
<evidence type="ECO:0000313" key="6">
    <source>
        <dbReference type="EMBL" id="MBK7954618.1"/>
    </source>
</evidence>
<evidence type="ECO:0000313" key="7">
    <source>
        <dbReference type="Proteomes" id="UP000706151"/>
    </source>
</evidence>
<name>A0A935TBZ6_9PROT</name>
<dbReference type="EMBL" id="JADJOT010000009">
    <property type="protein sequence ID" value="MBK7954618.1"/>
    <property type="molecule type" value="Genomic_DNA"/>
</dbReference>
<comment type="subcellular location">
    <subcellularLocation>
        <location evidence="1">Secreted</location>
    </subcellularLocation>
</comment>
<feature type="domain" description="SD-repeat containing protein B" evidence="5">
    <location>
        <begin position="304"/>
        <end position="392"/>
    </location>
</feature>